<gene>
    <name evidence="1" type="ORF">N5D41_22930</name>
</gene>
<evidence type="ECO:0000313" key="1">
    <source>
        <dbReference type="EMBL" id="MDH0704335.1"/>
    </source>
</evidence>
<name>A0AA42IRS5_9GAMM</name>
<evidence type="ECO:0000313" key="2">
    <source>
        <dbReference type="Proteomes" id="UP001161137"/>
    </source>
</evidence>
<dbReference type="EMBL" id="JAOCDH010000038">
    <property type="protein sequence ID" value="MDH0704335.1"/>
    <property type="molecule type" value="Genomic_DNA"/>
</dbReference>
<dbReference type="RefSeq" id="WP_279837811.1">
    <property type="nucleotide sequence ID" value="NZ_JAOCDH010000038.1"/>
</dbReference>
<proteinExistence type="predicted"/>
<sequence length="304" mass="32351">GNRLGYSRFRNIRATSPAPAFIDIDGQGTPNNITPFSFTDRCMFFASAADFTVLKIKDEGVENVTFDNCTLVGQSTAELCVVDTTDTPLTTSIGSLVVRSCELEINGTVGARRMFKLSNVGNFAFDNNDVTGGGQAVYLGELYNSHLISCSGNSYRSFVGELFNGDATSTFRSGKNTRNVTNSSGEFHGNGYVSVPFSATMTIDGSSQGQDKHAIFRIDVSAATPYAIRVLTARPYAILSGQVFTVEIRNVTGGGISAPSFTTNFKVGSGLTAPAAGMSRTVTFYFDGTNAREISRSAVDVPIA</sequence>
<organism evidence="1 2">
    <name type="scientific">Ectopseudomonas toyotomiensis</name>
    <dbReference type="NCBI Taxonomy" id="554344"/>
    <lineage>
        <taxon>Bacteria</taxon>
        <taxon>Pseudomonadati</taxon>
        <taxon>Pseudomonadota</taxon>
        <taxon>Gammaproteobacteria</taxon>
        <taxon>Pseudomonadales</taxon>
        <taxon>Pseudomonadaceae</taxon>
        <taxon>Ectopseudomonas</taxon>
    </lineage>
</organism>
<reference evidence="1" key="1">
    <citation type="submission" date="2022-09" db="EMBL/GenBank/DDBJ databases">
        <title>Intensive care unit water sources are persistently colonized with multi-drug resistant bacteria and are the site of extensive horizontal gene transfer of antibiotic resistance genes.</title>
        <authorList>
            <person name="Diorio-Toth L."/>
        </authorList>
    </citation>
    <scope>NUCLEOTIDE SEQUENCE</scope>
    <source>
        <strain evidence="1">GD03863</strain>
    </source>
</reference>
<dbReference type="AlphaFoldDB" id="A0AA42IRS5"/>
<protein>
    <submittedName>
        <fullName evidence="1">Uncharacterized protein</fullName>
    </submittedName>
</protein>
<accession>A0AA42IRS5</accession>
<dbReference type="Proteomes" id="UP001161137">
    <property type="component" value="Unassembled WGS sequence"/>
</dbReference>
<feature type="non-terminal residue" evidence="1">
    <location>
        <position position="1"/>
    </location>
</feature>
<comment type="caution">
    <text evidence="1">The sequence shown here is derived from an EMBL/GenBank/DDBJ whole genome shotgun (WGS) entry which is preliminary data.</text>
</comment>